<organism evidence="1 2">
    <name type="scientific">Crossiella cryophila</name>
    <dbReference type="NCBI Taxonomy" id="43355"/>
    <lineage>
        <taxon>Bacteria</taxon>
        <taxon>Bacillati</taxon>
        <taxon>Actinomycetota</taxon>
        <taxon>Actinomycetes</taxon>
        <taxon>Pseudonocardiales</taxon>
        <taxon>Pseudonocardiaceae</taxon>
        <taxon>Crossiella</taxon>
    </lineage>
</organism>
<dbReference type="RefSeq" id="WP_312986423.1">
    <property type="nucleotide sequence ID" value="NZ_BAAAUI010000024.1"/>
</dbReference>
<evidence type="ECO:0000313" key="1">
    <source>
        <dbReference type="EMBL" id="MBB4674800.1"/>
    </source>
</evidence>
<evidence type="ECO:0000313" key="2">
    <source>
        <dbReference type="Proteomes" id="UP000533598"/>
    </source>
</evidence>
<keyword evidence="2" id="KW-1185">Reference proteome</keyword>
<name>A0A7W7C597_9PSEU</name>
<dbReference type="Proteomes" id="UP000533598">
    <property type="component" value="Unassembled WGS sequence"/>
</dbReference>
<comment type="caution">
    <text evidence="1">The sequence shown here is derived from an EMBL/GenBank/DDBJ whole genome shotgun (WGS) entry which is preliminary data.</text>
</comment>
<sequence>MVDPLLAELDGARLLVHGSDADLAAVVLRVLRQDRLGEVTLGYLPTDPSSRIARLWGLPTELDAAWRVAVGDGPVGVPLLRDDVGGVLLGHGEISPVKGSAYCDDVHVLKGTATRLTVRPDPAGGEGLLVRVRRRGLFGRRTIVQPGRALQLACEPATVLRDGVPHARLMEKWTWYRHTADLRLVRAG</sequence>
<dbReference type="AlphaFoldDB" id="A0A7W7C597"/>
<protein>
    <submittedName>
        <fullName evidence="1">Uncharacterized protein</fullName>
    </submittedName>
</protein>
<gene>
    <name evidence="1" type="ORF">HNR67_000918</name>
</gene>
<accession>A0A7W7C597</accession>
<proteinExistence type="predicted"/>
<dbReference type="EMBL" id="JACHMH010000001">
    <property type="protein sequence ID" value="MBB4674800.1"/>
    <property type="molecule type" value="Genomic_DNA"/>
</dbReference>
<reference evidence="1 2" key="1">
    <citation type="submission" date="2020-08" db="EMBL/GenBank/DDBJ databases">
        <title>Sequencing the genomes of 1000 actinobacteria strains.</title>
        <authorList>
            <person name="Klenk H.-P."/>
        </authorList>
    </citation>
    <scope>NUCLEOTIDE SEQUENCE [LARGE SCALE GENOMIC DNA]</scope>
    <source>
        <strain evidence="1 2">DSM 44230</strain>
    </source>
</reference>